<sequence length="223" mass="25304">MIPAAVVVKCRRTDNRAVKGKSSAFRTSSSDKYKLARQAQVCWPGSDSNANNFGSTFVSFLNLSQLGHQGDDSINSPKRYQIQWYIFRHMLARIKARSSSHITTSVTPNTHRQSRWRSSARTALLGLILGGYLPLLGSSHRHTRRELARLSKSRASPTRWIASVTFELLLSLQIDQHAQYKLWTPTVSGKGGRTYCTDHMKLSYWQDLADRETLCKGYEREVV</sequence>
<evidence type="ECO:0000313" key="2">
    <source>
        <dbReference type="Proteomes" id="UP000030753"/>
    </source>
</evidence>
<dbReference type="AlphaFoldDB" id="W9I1S8"/>
<proteinExistence type="predicted"/>
<reference evidence="1 2" key="1">
    <citation type="submission" date="2011-06" db="EMBL/GenBank/DDBJ databases">
        <title>The Genome Sequence of Fusarium oxysporum FOSC 3-a.</title>
        <authorList>
            <consortium name="The Broad Institute Genome Sequencing Platform"/>
            <person name="Ma L.-J."/>
            <person name="Gale L.R."/>
            <person name="Schwartz D.C."/>
            <person name="Zhou S."/>
            <person name="Corby-Kistler H."/>
            <person name="Young S.K."/>
            <person name="Zeng Q."/>
            <person name="Gargeya S."/>
            <person name="Fitzgerald M."/>
            <person name="Haas B."/>
            <person name="Abouelleil A."/>
            <person name="Alvarado L."/>
            <person name="Arachchi H.M."/>
            <person name="Berlin A."/>
            <person name="Brown A."/>
            <person name="Chapman S.B."/>
            <person name="Chen Z."/>
            <person name="Dunbar C."/>
            <person name="Freedman E."/>
            <person name="Gearin G."/>
            <person name="Gellesch M."/>
            <person name="Goldberg J."/>
            <person name="Griggs A."/>
            <person name="Gujja S."/>
            <person name="Heiman D."/>
            <person name="Howarth C."/>
            <person name="Larson L."/>
            <person name="Lui A."/>
            <person name="MacDonald P.J.P."/>
            <person name="Mehta T."/>
            <person name="Montmayeur A."/>
            <person name="Murphy C."/>
            <person name="Neiman D."/>
            <person name="Pearson M."/>
            <person name="Priest M."/>
            <person name="Roberts A."/>
            <person name="Saif S."/>
            <person name="Shea T."/>
            <person name="Shenoy N."/>
            <person name="Sisk P."/>
            <person name="Stolte C."/>
            <person name="Sykes S."/>
            <person name="Wortman J."/>
            <person name="Nusbaum C."/>
            <person name="Birren B."/>
        </authorList>
    </citation>
    <scope>NUCLEOTIDE SEQUENCE [LARGE SCALE GENOMIC DNA]</scope>
    <source>
        <strain evidence="2">FOSC 3-a</strain>
    </source>
</reference>
<organism evidence="1 2">
    <name type="scientific">Fusarium oxysporum NRRL 32931</name>
    <dbReference type="NCBI Taxonomy" id="660029"/>
    <lineage>
        <taxon>Eukaryota</taxon>
        <taxon>Fungi</taxon>
        <taxon>Dikarya</taxon>
        <taxon>Ascomycota</taxon>
        <taxon>Pezizomycotina</taxon>
        <taxon>Sordariomycetes</taxon>
        <taxon>Hypocreomycetidae</taxon>
        <taxon>Hypocreales</taxon>
        <taxon>Nectriaceae</taxon>
        <taxon>Fusarium</taxon>
        <taxon>Fusarium oxysporum species complex</taxon>
    </lineage>
</organism>
<evidence type="ECO:0000313" key="1">
    <source>
        <dbReference type="EMBL" id="EWY87240.1"/>
    </source>
</evidence>
<accession>W9I1S8</accession>
<protein>
    <submittedName>
        <fullName evidence="1">Uncharacterized protein</fullName>
    </submittedName>
</protein>
<name>W9I1S8_FUSOX</name>
<dbReference type="Proteomes" id="UP000030753">
    <property type="component" value="Unassembled WGS sequence"/>
</dbReference>
<dbReference type="EMBL" id="JH717845">
    <property type="protein sequence ID" value="EWY87240.1"/>
    <property type="molecule type" value="Genomic_DNA"/>
</dbReference>
<gene>
    <name evidence="1" type="ORF">FOYG_11464</name>
</gene>
<dbReference type="HOGENOM" id="CLU_1240197_0_0_1"/>